<protein>
    <recommendedName>
        <fullName evidence="1">UspA domain-containing protein</fullName>
    </recommendedName>
</protein>
<gene>
    <name evidence="2" type="ORF">M0R45_021863</name>
</gene>
<proteinExistence type="predicted"/>
<evidence type="ECO:0000313" key="2">
    <source>
        <dbReference type="EMBL" id="KAK9934729.1"/>
    </source>
</evidence>
<keyword evidence="3" id="KW-1185">Reference proteome</keyword>
<comment type="caution">
    <text evidence="2">The sequence shown here is derived from an EMBL/GenBank/DDBJ whole genome shotgun (WGS) entry which is preliminary data.</text>
</comment>
<accession>A0AAW1XDX4</accession>
<dbReference type="PANTHER" id="PTHR31964">
    <property type="entry name" value="ADENINE NUCLEOTIDE ALPHA HYDROLASES-LIKE SUPERFAMILY PROTEIN"/>
    <property type="match status" value="1"/>
</dbReference>
<dbReference type="CDD" id="cd23659">
    <property type="entry name" value="USP_At3g01520-like"/>
    <property type="match status" value="1"/>
</dbReference>
<dbReference type="Proteomes" id="UP001457282">
    <property type="component" value="Unassembled WGS sequence"/>
</dbReference>
<dbReference type="InterPro" id="IPR014729">
    <property type="entry name" value="Rossmann-like_a/b/a_fold"/>
</dbReference>
<dbReference type="Pfam" id="PF00582">
    <property type="entry name" value="Usp"/>
    <property type="match status" value="1"/>
</dbReference>
<organism evidence="2 3">
    <name type="scientific">Rubus argutus</name>
    <name type="common">Southern blackberry</name>
    <dbReference type="NCBI Taxonomy" id="59490"/>
    <lineage>
        <taxon>Eukaryota</taxon>
        <taxon>Viridiplantae</taxon>
        <taxon>Streptophyta</taxon>
        <taxon>Embryophyta</taxon>
        <taxon>Tracheophyta</taxon>
        <taxon>Spermatophyta</taxon>
        <taxon>Magnoliopsida</taxon>
        <taxon>eudicotyledons</taxon>
        <taxon>Gunneridae</taxon>
        <taxon>Pentapetalae</taxon>
        <taxon>rosids</taxon>
        <taxon>fabids</taxon>
        <taxon>Rosales</taxon>
        <taxon>Rosaceae</taxon>
        <taxon>Rosoideae</taxon>
        <taxon>Rosoideae incertae sedis</taxon>
        <taxon>Rubus</taxon>
    </lineage>
</organism>
<evidence type="ECO:0000259" key="1">
    <source>
        <dbReference type="Pfam" id="PF00582"/>
    </source>
</evidence>
<evidence type="ECO:0000313" key="3">
    <source>
        <dbReference type="Proteomes" id="UP001457282"/>
    </source>
</evidence>
<dbReference type="PANTHER" id="PTHR31964:SF113">
    <property type="entry name" value="USPA DOMAIN-CONTAINING PROTEIN"/>
    <property type="match status" value="1"/>
</dbReference>
<dbReference type="EMBL" id="JBEDUW010000004">
    <property type="protein sequence ID" value="KAK9934729.1"/>
    <property type="molecule type" value="Genomic_DNA"/>
</dbReference>
<dbReference type="AlphaFoldDB" id="A0AAW1XDX4"/>
<dbReference type="SUPFAM" id="SSF52402">
    <property type="entry name" value="Adenine nucleotide alpha hydrolases-like"/>
    <property type="match status" value="1"/>
</dbReference>
<sequence>MEQQGKGMMMKKKVMVAIDESELSHYALEWTLENLGNTIHNSELVVFTAQPTAIDLGCTNNNLDEFCFSPELVAALQENCKKVALVLLDKAKDICADHGIVAETVTEVGSHGRGTIQRAFLGSVSNYCVHNATCPVLVVRKPI</sequence>
<dbReference type="PRINTS" id="PR01438">
    <property type="entry name" value="UNVRSLSTRESS"/>
</dbReference>
<name>A0AAW1XDX4_RUBAR</name>
<dbReference type="InterPro" id="IPR006016">
    <property type="entry name" value="UspA"/>
</dbReference>
<dbReference type="InterPro" id="IPR006015">
    <property type="entry name" value="Universal_stress_UspA"/>
</dbReference>
<feature type="domain" description="UspA" evidence="1">
    <location>
        <begin position="11"/>
        <end position="140"/>
    </location>
</feature>
<reference evidence="2 3" key="1">
    <citation type="journal article" date="2023" name="G3 (Bethesda)">
        <title>A chromosome-length genome assembly and annotation of blackberry (Rubus argutus, cv. 'Hillquist').</title>
        <authorList>
            <person name="Bruna T."/>
            <person name="Aryal R."/>
            <person name="Dudchenko O."/>
            <person name="Sargent D.J."/>
            <person name="Mead D."/>
            <person name="Buti M."/>
            <person name="Cavallini A."/>
            <person name="Hytonen T."/>
            <person name="Andres J."/>
            <person name="Pham M."/>
            <person name="Weisz D."/>
            <person name="Mascagni F."/>
            <person name="Usai G."/>
            <person name="Natali L."/>
            <person name="Bassil N."/>
            <person name="Fernandez G.E."/>
            <person name="Lomsadze A."/>
            <person name="Armour M."/>
            <person name="Olukolu B."/>
            <person name="Poorten T."/>
            <person name="Britton C."/>
            <person name="Davik J."/>
            <person name="Ashrafi H."/>
            <person name="Aiden E.L."/>
            <person name="Borodovsky M."/>
            <person name="Worthington M."/>
        </authorList>
    </citation>
    <scope>NUCLEOTIDE SEQUENCE [LARGE SCALE GENOMIC DNA]</scope>
    <source>
        <strain evidence="2">PI 553951</strain>
    </source>
</reference>
<dbReference type="Gene3D" id="3.40.50.620">
    <property type="entry name" value="HUPs"/>
    <property type="match status" value="2"/>
</dbReference>